<name>A0ABR4MZ83_9FUNG</name>
<evidence type="ECO:0000256" key="2">
    <source>
        <dbReference type="SAM" id="Phobius"/>
    </source>
</evidence>
<keyword evidence="2" id="KW-0812">Transmembrane</keyword>
<evidence type="ECO:0000313" key="4">
    <source>
        <dbReference type="EMBL" id="KAL2912543.1"/>
    </source>
</evidence>
<reference evidence="3 5" key="1">
    <citation type="submission" date="2023-09" db="EMBL/GenBank/DDBJ databases">
        <title>Pangenome analysis of Batrachochytrium dendrobatidis and related Chytrids.</title>
        <authorList>
            <person name="Yacoub M.N."/>
            <person name="Stajich J.E."/>
            <person name="James T.Y."/>
        </authorList>
    </citation>
    <scope>NUCLEOTIDE SEQUENCE [LARGE SCALE GENOMIC DNA]</scope>
    <source>
        <strain evidence="3 5">JEL0888</strain>
    </source>
</reference>
<accession>A0ABR4MZ83</accession>
<gene>
    <name evidence="3" type="ORF">HK105_207937</name>
    <name evidence="4" type="ORF">HK105_207941</name>
</gene>
<proteinExistence type="predicted"/>
<feature type="compositionally biased region" description="Basic and acidic residues" evidence="1">
    <location>
        <begin position="294"/>
        <end position="307"/>
    </location>
</feature>
<feature type="transmembrane region" description="Helical" evidence="2">
    <location>
        <begin position="241"/>
        <end position="261"/>
    </location>
</feature>
<feature type="region of interest" description="Disordered" evidence="1">
    <location>
        <begin position="294"/>
        <end position="313"/>
    </location>
</feature>
<keyword evidence="5" id="KW-1185">Reference proteome</keyword>
<comment type="caution">
    <text evidence="3">The sequence shown here is derived from an EMBL/GenBank/DDBJ whole genome shotgun (WGS) entry which is preliminary data.</text>
</comment>
<dbReference type="EMBL" id="JADGIZ020000062">
    <property type="protein sequence ID" value="KAL2912543.1"/>
    <property type="molecule type" value="Genomic_DNA"/>
</dbReference>
<evidence type="ECO:0000256" key="1">
    <source>
        <dbReference type="SAM" id="MobiDB-lite"/>
    </source>
</evidence>
<sequence>MTRAFDAHLSPSIMFQGLALAELTSAGMFMLKARPDARRSPLFLVSMAAWVVVAAATVMSIAIIDWSASPFVTETGWHARRVIAAFVLNAVAVAMVLVLFMMRIRIFHQNKSPTFWLLLLLAITTMGFTVPATVIGVQANMEVLDGKIAIFYQSSRLETANALFSASYSLNGLFSALSSMAFLWEIGSSLGFSTQGFVTEILFNHDGVRFVVIFALNAVIAGFAVHAYINKFTYVTYTAFYMPTLIYATEIHTFLLTSYVAPREIIEKARAGAAAPTGMASAWPESLELHSSEERRTRLEMEQDRMRSRTLRS</sequence>
<organism evidence="3 5">
    <name type="scientific">Polyrhizophydium stewartii</name>
    <dbReference type="NCBI Taxonomy" id="2732419"/>
    <lineage>
        <taxon>Eukaryota</taxon>
        <taxon>Fungi</taxon>
        <taxon>Fungi incertae sedis</taxon>
        <taxon>Chytridiomycota</taxon>
        <taxon>Chytridiomycota incertae sedis</taxon>
        <taxon>Chytridiomycetes</taxon>
        <taxon>Rhizophydiales</taxon>
        <taxon>Rhizophydiales incertae sedis</taxon>
        <taxon>Polyrhizophydium</taxon>
    </lineage>
</organism>
<keyword evidence="2" id="KW-0472">Membrane</keyword>
<dbReference type="Proteomes" id="UP001527925">
    <property type="component" value="Unassembled WGS sequence"/>
</dbReference>
<feature type="transmembrane region" description="Helical" evidence="2">
    <location>
        <begin position="114"/>
        <end position="137"/>
    </location>
</feature>
<feature type="transmembrane region" description="Helical" evidence="2">
    <location>
        <begin position="83"/>
        <end position="102"/>
    </location>
</feature>
<dbReference type="EMBL" id="JADGIZ020000062">
    <property type="protein sequence ID" value="KAL2912539.1"/>
    <property type="molecule type" value="Genomic_DNA"/>
</dbReference>
<evidence type="ECO:0000313" key="3">
    <source>
        <dbReference type="EMBL" id="KAL2912539.1"/>
    </source>
</evidence>
<feature type="transmembrane region" description="Helical" evidence="2">
    <location>
        <begin position="210"/>
        <end position="229"/>
    </location>
</feature>
<feature type="transmembrane region" description="Helical" evidence="2">
    <location>
        <begin position="173"/>
        <end position="198"/>
    </location>
</feature>
<keyword evidence="2" id="KW-1133">Transmembrane helix</keyword>
<protein>
    <submittedName>
        <fullName evidence="3">Uncharacterized protein</fullName>
    </submittedName>
</protein>
<evidence type="ECO:0000313" key="5">
    <source>
        <dbReference type="Proteomes" id="UP001527925"/>
    </source>
</evidence>
<feature type="transmembrane region" description="Helical" evidence="2">
    <location>
        <begin position="43"/>
        <end position="63"/>
    </location>
</feature>